<feature type="non-terminal residue" evidence="1">
    <location>
        <position position="31"/>
    </location>
</feature>
<gene>
    <name evidence="1" type="ORF">AVEN_254576_1</name>
</gene>
<protein>
    <submittedName>
        <fullName evidence="1">Uncharacterized protein</fullName>
    </submittedName>
</protein>
<proteinExistence type="predicted"/>
<dbReference type="AlphaFoldDB" id="A0A4Y2B2X1"/>
<dbReference type="Proteomes" id="UP000499080">
    <property type="component" value="Unassembled WGS sequence"/>
</dbReference>
<dbReference type="EMBL" id="BGPR01233826">
    <property type="protein sequence ID" value="GBL85404.1"/>
    <property type="molecule type" value="Genomic_DNA"/>
</dbReference>
<name>A0A4Y2B2X1_ARAVE</name>
<organism evidence="1 2">
    <name type="scientific">Araneus ventricosus</name>
    <name type="common">Orbweaver spider</name>
    <name type="synonym">Epeira ventricosa</name>
    <dbReference type="NCBI Taxonomy" id="182803"/>
    <lineage>
        <taxon>Eukaryota</taxon>
        <taxon>Metazoa</taxon>
        <taxon>Ecdysozoa</taxon>
        <taxon>Arthropoda</taxon>
        <taxon>Chelicerata</taxon>
        <taxon>Arachnida</taxon>
        <taxon>Araneae</taxon>
        <taxon>Araneomorphae</taxon>
        <taxon>Entelegynae</taxon>
        <taxon>Araneoidea</taxon>
        <taxon>Araneidae</taxon>
        <taxon>Araneus</taxon>
    </lineage>
</organism>
<comment type="caution">
    <text evidence="1">The sequence shown here is derived from an EMBL/GenBank/DDBJ whole genome shotgun (WGS) entry which is preliminary data.</text>
</comment>
<keyword evidence="2" id="KW-1185">Reference proteome</keyword>
<evidence type="ECO:0000313" key="1">
    <source>
        <dbReference type="EMBL" id="GBL85404.1"/>
    </source>
</evidence>
<sequence length="31" mass="3431">MVAAEILHHSLQTSPCHILEMSNKRYVAPPG</sequence>
<accession>A0A4Y2B2X1</accession>
<evidence type="ECO:0000313" key="2">
    <source>
        <dbReference type="Proteomes" id="UP000499080"/>
    </source>
</evidence>
<reference evidence="1 2" key="1">
    <citation type="journal article" date="2019" name="Sci. Rep.">
        <title>Orb-weaving spider Araneus ventricosus genome elucidates the spidroin gene catalogue.</title>
        <authorList>
            <person name="Kono N."/>
            <person name="Nakamura H."/>
            <person name="Ohtoshi R."/>
            <person name="Moran D.A.P."/>
            <person name="Shinohara A."/>
            <person name="Yoshida Y."/>
            <person name="Fujiwara M."/>
            <person name="Mori M."/>
            <person name="Tomita M."/>
            <person name="Arakawa K."/>
        </authorList>
    </citation>
    <scope>NUCLEOTIDE SEQUENCE [LARGE SCALE GENOMIC DNA]</scope>
</reference>